<dbReference type="GO" id="GO:0005524">
    <property type="term" value="F:ATP binding"/>
    <property type="evidence" value="ECO:0007669"/>
    <property type="project" value="UniProtKB-KW"/>
</dbReference>
<dbReference type="InterPro" id="IPR003593">
    <property type="entry name" value="AAA+_ATPase"/>
</dbReference>
<dbReference type="InterPro" id="IPR003439">
    <property type="entry name" value="ABC_transporter-like_ATP-bd"/>
</dbReference>
<dbReference type="SMART" id="SM00382">
    <property type="entry name" value="AAA"/>
    <property type="match status" value="1"/>
</dbReference>
<dbReference type="RefSeq" id="WP_180570049.1">
    <property type="nucleotide sequence ID" value="NZ_JACCKB010000033.1"/>
</dbReference>
<reference evidence="4 5" key="1">
    <citation type="submission" date="2020-07" db="EMBL/GenBank/DDBJ databases">
        <title>Endozoicomonas sp. nov., isolated from sediment.</title>
        <authorList>
            <person name="Gu T."/>
        </authorList>
    </citation>
    <scope>NUCLEOTIDE SEQUENCE [LARGE SCALE GENOMIC DNA]</scope>
    <source>
        <strain evidence="4 5">SM1973</strain>
    </source>
</reference>
<keyword evidence="5" id="KW-1185">Reference proteome</keyword>
<organism evidence="4 5">
    <name type="scientific">Spartinivicinus marinus</name>
    <dbReference type="NCBI Taxonomy" id="2994442"/>
    <lineage>
        <taxon>Bacteria</taxon>
        <taxon>Pseudomonadati</taxon>
        <taxon>Pseudomonadota</taxon>
        <taxon>Gammaproteobacteria</taxon>
        <taxon>Oceanospirillales</taxon>
        <taxon>Zooshikellaceae</taxon>
        <taxon>Spartinivicinus</taxon>
    </lineage>
</organism>
<comment type="caution">
    <text evidence="4">The sequence shown here is derived from an EMBL/GenBank/DDBJ whole genome shotgun (WGS) entry which is preliminary data.</text>
</comment>
<dbReference type="GO" id="GO:0022857">
    <property type="term" value="F:transmembrane transporter activity"/>
    <property type="evidence" value="ECO:0007669"/>
    <property type="project" value="TreeGrafter"/>
</dbReference>
<dbReference type="GO" id="GO:0016887">
    <property type="term" value="F:ATP hydrolysis activity"/>
    <property type="evidence" value="ECO:0007669"/>
    <property type="project" value="InterPro"/>
</dbReference>
<keyword evidence="2 4" id="KW-0067">ATP-binding</keyword>
<gene>
    <name evidence="4" type="ORF">H0A36_18625</name>
</gene>
<accession>A0A853I3S8</accession>
<evidence type="ECO:0000256" key="2">
    <source>
        <dbReference type="ARBA" id="ARBA00022840"/>
    </source>
</evidence>
<dbReference type="PANTHER" id="PTHR24220:SF611">
    <property type="entry name" value="ATP-BINDING COMPONENT OF ABC TRANSPORTER-RELATED"/>
    <property type="match status" value="1"/>
</dbReference>
<dbReference type="Gene3D" id="3.40.50.300">
    <property type="entry name" value="P-loop containing nucleotide triphosphate hydrolases"/>
    <property type="match status" value="1"/>
</dbReference>
<evidence type="ECO:0000256" key="1">
    <source>
        <dbReference type="ARBA" id="ARBA00022741"/>
    </source>
</evidence>
<dbReference type="SUPFAM" id="SSF52540">
    <property type="entry name" value="P-loop containing nucleoside triphosphate hydrolases"/>
    <property type="match status" value="1"/>
</dbReference>
<dbReference type="GO" id="GO:0005886">
    <property type="term" value="C:plasma membrane"/>
    <property type="evidence" value="ECO:0007669"/>
    <property type="project" value="TreeGrafter"/>
</dbReference>
<sequence length="237" mass="26120">MEHIHLTNVQYSWQPGQLTIDIPELVIERHSRVFIKGPSGCGKTTLLGLLGGIMLPNQGSINLLGTDVAKLSSIQRDHFRSEHIGFIFQMFNLLPYLSVVDNIILPCRFSKQRKQKALAEYASLPTAAMSLLAQLGLNQPDLHQRKVTELSIGQQQRVAAARALIGHPELIIADEPTSALDTDAREGFLKLLFDVCEKAGATLLFVSHDGTLEHLFSNTLDMRLINKASQTTASEVA</sequence>
<dbReference type="Proteomes" id="UP000569732">
    <property type="component" value="Unassembled WGS sequence"/>
</dbReference>
<feature type="domain" description="ABC transporter" evidence="3">
    <location>
        <begin position="4"/>
        <end position="228"/>
    </location>
</feature>
<evidence type="ECO:0000313" key="5">
    <source>
        <dbReference type="Proteomes" id="UP000569732"/>
    </source>
</evidence>
<protein>
    <submittedName>
        <fullName evidence="4">ATP-binding cassette domain-containing protein</fullName>
    </submittedName>
</protein>
<evidence type="ECO:0000313" key="4">
    <source>
        <dbReference type="EMBL" id="NYZ68033.1"/>
    </source>
</evidence>
<dbReference type="Pfam" id="PF00005">
    <property type="entry name" value="ABC_tran"/>
    <property type="match status" value="1"/>
</dbReference>
<dbReference type="PROSITE" id="PS50893">
    <property type="entry name" value="ABC_TRANSPORTER_2"/>
    <property type="match status" value="1"/>
</dbReference>
<proteinExistence type="predicted"/>
<dbReference type="AlphaFoldDB" id="A0A853I3S8"/>
<name>A0A853I3S8_9GAMM</name>
<evidence type="ECO:0000259" key="3">
    <source>
        <dbReference type="PROSITE" id="PS50893"/>
    </source>
</evidence>
<dbReference type="InterPro" id="IPR027417">
    <property type="entry name" value="P-loop_NTPase"/>
</dbReference>
<dbReference type="InterPro" id="IPR015854">
    <property type="entry name" value="ABC_transpr_LolD-like"/>
</dbReference>
<dbReference type="PANTHER" id="PTHR24220">
    <property type="entry name" value="IMPORT ATP-BINDING PROTEIN"/>
    <property type="match status" value="1"/>
</dbReference>
<keyword evidence="1" id="KW-0547">Nucleotide-binding</keyword>
<dbReference type="EMBL" id="JACCKB010000033">
    <property type="protein sequence ID" value="NYZ68033.1"/>
    <property type="molecule type" value="Genomic_DNA"/>
</dbReference>